<reference evidence="2 3" key="1">
    <citation type="submission" date="2019-07" db="EMBL/GenBank/DDBJ databases">
        <title>Whole genome shotgun sequence of Swaminathania salitolerans NBRC 104436.</title>
        <authorList>
            <person name="Hosoyama A."/>
            <person name="Uohara A."/>
            <person name="Ohji S."/>
            <person name="Ichikawa N."/>
        </authorList>
    </citation>
    <scope>NUCLEOTIDE SEQUENCE [LARGE SCALE GENOMIC DNA]</scope>
    <source>
        <strain evidence="2 3">NBRC 104436</strain>
    </source>
</reference>
<comment type="caution">
    <text evidence="2">The sequence shown here is derived from an EMBL/GenBank/DDBJ whole genome shotgun (WGS) entry which is preliminary data.</text>
</comment>
<keyword evidence="3" id="KW-1185">Reference proteome</keyword>
<feature type="region of interest" description="Disordered" evidence="1">
    <location>
        <begin position="104"/>
        <end position="130"/>
    </location>
</feature>
<name>A0A511BKG5_9PROT</name>
<dbReference type="AlphaFoldDB" id="A0A511BKG5"/>
<dbReference type="InterPro" id="IPR009636">
    <property type="entry name" value="SCAF"/>
</dbReference>
<proteinExistence type="predicted"/>
<dbReference type="RefSeq" id="WP_186807597.1">
    <property type="nucleotide sequence ID" value="NZ_BJVC01000001.1"/>
</dbReference>
<organism evidence="2 3">
    <name type="scientific">Swaminathania salitolerans</name>
    <dbReference type="NCBI Taxonomy" id="182838"/>
    <lineage>
        <taxon>Bacteria</taxon>
        <taxon>Pseudomonadati</taxon>
        <taxon>Pseudomonadota</taxon>
        <taxon>Alphaproteobacteria</taxon>
        <taxon>Acetobacterales</taxon>
        <taxon>Acetobacteraceae</taxon>
        <taxon>Swaminathania</taxon>
    </lineage>
</organism>
<sequence>MDMVEDIDALRARLAEDIAERASLVQAHEAALAEVRREAQERLLEMALRFGAERMGAHDPDAVLALMDRSEVSWSESGEPIGVEAALSRTREARRYLFRDEAANHGERHRLGQGAAPKPAPARRQDARALSEQDYLVRKRQFLAGQI</sequence>
<dbReference type="Proteomes" id="UP000321405">
    <property type="component" value="Unassembled WGS sequence"/>
</dbReference>
<evidence type="ECO:0000313" key="3">
    <source>
        <dbReference type="Proteomes" id="UP000321405"/>
    </source>
</evidence>
<evidence type="ECO:0000313" key="2">
    <source>
        <dbReference type="EMBL" id="GEL00860.1"/>
    </source>
</evidence>
<protein>
    <submittedName>
        <fullName evidence="2">Uncharacterized protein</fullName>
    </submittedName>
</protein>
<gene>
    <name evidence="2" type="ORF">SSA02_00230</name>
</gene>
<accession>A0A511BKG5</accession>
<dbReference type="Pfam" id="PF06810">
    <property type="entry name" value="Phage_scaffold"/>
    <property type="match status" value="1"/>
</dbReference>
<evidence type="ECO:0000256" key="1">
    <source>
        <dbReference type="SAM" id="MobiDB-lite"/>
    </source>
</evidence>
<dbReference type="EMBL" id="BJVC01000001">
    <property type="protein sequence ID" value="GEL00860.1"/>
    <property type="molecule type" value="Genomic_DNA"/>
</dbReference>